<accession>A0A1E3VGR8</accession>
<sequence length="116" mass="13321">MIQELNRIEINLVPLEVFSESASEGWRMVPGNPVQNSPDYSSRPNFGSEEHLMAFSVTPRETARPAGRQVLQFKQSAFTLYVTGQLFGLSLYSFELVRVLEDFEEFCPQEYSRTIH</sequence>
<dbReference type="Proteomes" id="UP000094342">
    <property type="component" value="Unassembled WGS sequence"/>
</dbReference>
<dbReference type="AlphaFoldDB" id="A0A1E3VGR8"/>
<evidence type="ECO:0000313" key="2">
    <source>
        <dbReference type="Proteomes" id="UP000094342"/>
    </source>
</evidence>
<comment type="caution">
    <text evidence="1">The sequence shown here is derived from an EMBL/GenBank/DDBJ whole genome shotgun (WGS) entry which is preliminary data.</text>
</comment>
<name>A0A1E3VGR8_9HYPH</name>
<dbReference type="OrthoDB" id="8281220at2"/>
<gene>
    <name evidence="1" type="ORF">A8M32_06405</name>
</gene>
<protein>
    <submittedName>
        <fullName evidence="1">Uncharacterized protein</fullName>
    </submittedName>
</protein>
<dbReference type="RefSeq" id="WP_069457584.1">
    <property type="nucleotide sequence ID" value="NZ_LYBW01000049.1"/>
</dbReference>
<organism evidence="1 2">
    <name type="scientific">Sinorhizobium alkalisoli</name>
    <dbReference type="NCBI Taxonomy" id="1752398"/>
    <lineage>
        <taxon>Bacteria</taxon>
        <taxon>Pseudomonadati</taxon>
        <taxon>Pseudomonadota</taxon>
        <taxon>Alphaproteobacteria</taxon>
        <taxon>Hyphomicrobiales</taxon>
        <taxon>Rhizobiaceae</taxon>
        <taxon>Sinorhizobium/Ensifer group</taxon>
        <taxon>Sinorhizobium</taxon>
    </lineage>
</organism>
<keyword evidence="2" id="KW-1185">Reference proteome</keyword>
<proteinExistence type="predicted"/>
<reference evidence="2" key="1">
    <citation type="submission" date="2016-05" db="EMBL/GenBank/DDBJ databases">
        <authorList>
            <person name="Li Y."/>
        </authorList>
    </citation>
    <scope>NUCLEOTIDE SEQUENCE [LARGE SCALE GENOMIC DNA]</scope>
    <source>
        <strain evidence="2">YIC4027</strain>
    </source>
</reference>
<dbReference type="EMBL" id="LYBW01000049">
    <property type="protein sequence ID" value="ODR92066.1"/>
    <property type="molecule type" value="Genomic_DNA"/>
</dbReference>
<evidence type="ECO:0000313" key="1">
    <source>
        <dbReference type="EMBL" id="ODR92066.1"/>
    </source>
</evidence>